<keyword evidence="2 4" id="KW-0238">DNA-binding</keyword>
<dbReference type="PANTHER" id="PTHR30055:SF234">
    <property type="entry name" value="HTH-TYPE TRANSCRIPTIONAL REGULATOR BETI"/>
    <property type="match status" value="1"/>
</dbReference>
<keyword evidence="7" id="KW-1185">Reference proteome</keyword>
<dbReference type="AlphaFoldDB" id="A0A5C4VCP4"/>
<comment type="caution">
    <text evidence="6">The sequence shown here is derived from an EMBL/GenBank/DDBJ whole genome shotgun (WGS) entry which is preliminary data.</text>
</comment>
<evidence type="ECO:0000256" key="1">
    <source>
        <dbReference type="ARBA" id="ARBA00023015"/>
    </source>
</evidence>
<dbReference type="OrthoDB" id="3186364at2"/>
<dbReference type="PANTHER" id="PTHR30055">
    <property type="entry name" value="HTH-TYPE TRANSCRIPTIONAL REGULATOR RUTR"/>
    <property type="match status" value="1"/>
</dbReference>
<proteinExistence type="predicted"/>
<dbReference type="PROSITE" id="PS50977">
    <property type="entry name" value="HTH_TETR_2"/>
    <property type="match status" value="1"/>
</dbReference>
<protein>
    <submittedName>
        <fullName evidence="6">TetR/AcrR family transcriptional regulator</fullName>
    </submittedName>
</protein>
<dbReference type="GO" id="GO:0000976">
    <property type="term" value="F:transcription cis-regulatory region binding"/>
    <property type="evidence" value="ECO:0007669"/>
    <property type="project" value="TreeGrafter"/>
</dbReference>
<feature type="domain" description="HTH tetR-type" evidence="5">
    <location>
        <begin position="6"/>
        <end position="66"/>
    </location>
</feature>
<name>A0A5C4VCP4_9ACTN</name>
<sequence length="187" mass="20311">MARPSAALRGRILDSSRRLFSERGYEATSLQEIASDVGCSKAALLYHFKNKDALLAELLTPVGQRLAELLEKVAPLDGEELVRTTVNDLVNSALEYRLEIRLLFEDLPRLPARPELNLLPDSTERLLDCLTGRSRDPRARVAASMVLAGVALTVSARDEAPVGGDGSDADLRHGLVEAALRALGQDL</sequence>
<dbReference type="Pfam" id="PF00440">
    <property type="entry name" value="TetR_N"/>
    <property type="match status" value="1"/>
</dbReference>
<dbReference type="PRINTS" id="PR00455">
    <property type="entry name" value="HTHTETR"/>
</dbReference>
<reference evidence="6 7" key="1">
    <citation type="submission" date="2019-06" db="EMBL/GenBank/DDBJ databases">
        <title>Draft genome of Streptomyces sedi sp. JCM16909.</title>
        <authorList>
            <person name="Klykleung N."/>
            <person name="Tanasupawat S."/>
            <person name="Kudo T."/>
            <person name="Yuki M."/>
            <person name="Ohkuma M."/>
        </authorList>
    </citation>
    <scope>NUCLEOTIDE SEQUENCE [LARGE SCALE GENOMIC DNA]</scope>
    <source>
        <strain evidence="6 7">JCM 16909</strain>
    </source>
</reference>
<dbReference type="SUPFAM" id="SSF46689">
    <property type="entry name" value="Homeodomain-like"/>
    <property type="match status" value="1"/>
</dbReference>
<organism evidence="6 7">
    <name type="scientific">Streptomyces sedi</name>
    <dbReference type="NCBI Taxonomy" id="555059"/>
    <lineage>
        <taxon>Bacteria</taxon>
        <taxon>Bacillati</taxon>
        <taxon>Actinomycetota</taxon>
        <taxon>Actinomycetes</taxon>
        <taxon>Kitasatosporales</taxon>
        <taxon>Streptomycetaceae</taxon>
        <taxon>Streptomyces</taxon>
    </lineage>
</organism>
<feature type="DNA-binding region" description="H-T-H motif" evidence="4">
    <location>
        <begin position="29"/>
        <end position="48"/>
    </location>
</feature>
<evidence type="ECO:0000256" key="2">
    <source>
        <dbReference type="ARBA" id="ARBA00023125"/>
    </source>
</evidence>
<gene>
    <name evidence="6" type="ORF">FH715_04200</name>
</gene>
<evidence type="ECO:0000259" key="5">
    <source>
        <dbReference type="PROSITE" id="PS50977"/>
    </source>
</evidence>
<evidence type="ECO:0000313" key="6">
    <source>
        <dbReference type="EMBL" id="TNM33562.1"/>
    </source>
</evidence>
<dbReference type="Proteomes" id="UP000311713">
    <property type="component" value="Unassembled WGS sequence"/>
</dbReference>
<keyword evidence="3" id="KW-0804">Transcription</keyword>
<dbReference type="RefSeq" id="WP_139640774.1">
    <property type="nucleotide sequence ID" value="NZ_BAAAZS010000006.1"/>
</dbReference>
<evidence type="ECO:0000256" key="3">
    <source>
        <dbReference type="ARBA" id="ARBA00023163"/>
    </source>
</evidence>
<evidence type="ECO:0000256" key="4">
    <source>
        <dbReference type="PROSITE-ProRule" id="PRU00335"/>
    </source>
</evidence>
<dbReference type="InterPro" id="IPR050109">
    <property type="entry name" value="HTH-type_TetR-like_transc_reg"/>
</dbReference>
<dbReference type="EMBL" id="VDGT01000002">
    <property type="protein sequence ID" value="TNM33562.1"/>
    <property type="molecule type" value="Genomic_DNA"/>
</dbReference>
<evidence type="ECO:0000313" key="7">
    <source>
        <dbReference type="Proteomes" id="UP000311713"/>
    </source>
</evidence>
<dbReference type="InterPro" id="IPR001647">
    <property type="entry name" value="HTH_TetR"/>
</dbReference>
<keyword evidence="1" id="KW-0805">Transcription regulation</keyword>
<dbReference type="InterPro" id="IPR009057">
    <property type="entry name" value="Homeodomain-like_sf"/>
</dbReference>
<accession>A0A5C4VCP4</accession>
<dbReference type="GO" id="GO:0003700">
    <property type="term" value="F:DNA-binding transcription factor activity"/>
    <property type="evidence" value="ECO:0007669"/>
    <property type="project" value="TreeGrafter"/>
</dbReference>
<dbReference type="Gene3D" id="1.10.357.10">
    <property type="entry name" value="Tetracycline Repressor, domain 2"/>
    <property type="match status" value="1"/>
</dbReference>